<dbReference type="eggNOG" id="KOG0055">
    <property type="taxonomic scope" value="Eukaryota"/>
</dbReference>
<dbReference type="FunFam" id="3.40.50.300:FF:000913">
    <property type="entry name" value="ABC multidrug transporter SitT"/>
    <property type="match status" value="1"/>
</dbReference>
<dbReference type="OMA" id="QLLRWKI"/>
<dbReference type="PROSITE" id="PS00211">
    <property type="entry name" value="ABC_TRANSPORTER_1"/>
    <property type="match status" value="2"/>
</dbReference>
<evidence type="ECO:0000256" key="4">
    <source>
        <dbReference type="ARBA" id="ARBA00022741"/>
    </source>
</evidence>
<dbReference type="InterPro" id="IPR036640">
    <property type="entry name" value="ABC1_TM_sf"/>
</dbReference>
<name>E5AF87_LEPMJ</name>
<dbReference type="PANTHER" id="PTHR24221:SF213">
    <property type="entry name" value="ABC MULTIDRUG TRANSPORTER (EUROFUNG)"/>
    <property type="match status" value="1"/>
</dbReference>
<dbReference type="Pfam" id="PF00005">
    <property type="entry name" value="ABC_tran"/>
    <property type="match status" value="2"/>
</dbReference>
<dbReference type="GO" id="GO:0016020">
    <property type="term" value="C:membrane"/>
    <property type="evidence" value="ECO:0007669"/>
    <property type="project" value="UniProtKB-SubCell"/>
</dbReference>
<keyword evidence="12" id="KW-1185">Reference proteome</keyword>
<evidence type="ECO:0000256" key="2">
    <source>
        <dbReference type="ARBA" id="ARBA00007577"/>
    </source>
</evidence>
<keyword evidence="4" id="KW-0547">Nucleotide-binding</keyword>
<feature type="transmembrane region" description="Helical" evidence="8">
    <location>
        <begin position="168"/>
        <end position="201"/>
    </location>
</feature>
<evidence type="ECO:0000259" key="10">
    <source>
        <dbReference type="PROSITE" id="PS50929"/>
    </source>
</evidence>
<keyword evidence="7 8" id="KW-0472">Membrane</keyword>
<protein>
    <submittedName>
        <fullName evidence="11">Similar to ABC multidrug transporter</fullName>
    </submittedName>
</protein>
<dbReference type="FunFam" id="3.40.50.300:FF:001797">
    <property type="entry name" value="ABC transporter, putative"/>
    <property type="match status" value="1"/>
</dbReference>
<dbReference type="InterPro" id="IPR011527">
    <property type="entry name" value="ABC1_TM_dom"/>
</dbReference>
<dbReference type="Gene3D" id="3.40.50.300">
    <property type="entry name" value="P-loop containing nucleotide triphosphate hydrolases"/>
    <property type="match status" value="2"/>
</dbReference>
<evidence type="ECO:0000256" key="5">
    <source>
        <dbReference type="ARBA" id="ARBA00022840"/>
    </source>
</evidence>
<dbReference type="AlphaFoldDB" id="E5AF87"/>
<feature type="transmembrane region" description="Helical" evidence="8">
    <location>
        <begin position="787"/>
        <end position="810"/>
    </location>
</feature>
<comment type="subcellular location">
    <subcellularLocation>
        <location evidence="1">Membrane</location>
        <topology evidence="1">Multi-pass membrane protein</topology>
    </subcellularLocation>
</comment>
<dbReference type="GO" id="GO:0016887">
    <property type="term" value="F:ATP hydrolysis activity"/>
    <property type="evidence" value="ECO:0007669"/>
    <property type="project" value="InterPro"/>
</dbReference>
<dbReference type="InterPro" id="IPR017871">
    <property type="entry name" value="ABC_transporter-like_CS"/>
</dbReference>
<evidence type="ECO:0000256" key="7">
    <source>
        <dbReference type="ARBA" id="ARBA00023136"/>
    </source>
</evidence>
<dbReference type="PROSITE" id="PS50893">
    <property type="entry name" value="ABC_TRANSPORTER_2"/>
    <property type="match status" value="2"/>
</dbReference>
<dbReference type="PROSITE" id="PS50929">
    <property type="entry name" value="ABC_TM1F"/>
    <property type="match status" value="2"/>
</dbReference>
<dbReference type="GO" id="GO:0140359">
    <property type="term" value="F:ABC-type transporter activity"/>
    <property type="evidence" value="ECO:0007669"/>
    <property type="project" value="InterPro"/>
</dbReference>
<evidence type="ECO:0000256" key="6">
    <source>
        <dbReference type="ARBA" id="ARBA00022989"/>
    </source>
</evidence>
<dbReference type="Gene3D" id="1.20.1560.10">
    <property type="entry name" value="ABC transporter type 1, transmembrane domain"/>
    <property type="match status" value="1"/>
</dbReference>
<feature type="domain" description="ABC transmembrane type-1" evidence="10">
    <location>
        <begin position="673"/>
        <end position="960"/>
    </location>
</feature>
<sequence length="1261" mass="138223">MGVNDGRKHQSPLGQIYQILVLACSDINLEDLYIHYTQRSSHSFDIFSSIGLPHLLQSFATMAAKSSSQQNTSSAFMKIINQYVLYILYLFLGRFILAYIAILGFRTISLRISANIRLCYLEALLQQPISTLDALPPGQTTAIITSTANTLQLGISERLSSLVQAMTVITVAIVIGCIFSWELMLVTASGVVAIVCWYHFITPRVVKRYGMIQEVEREAAGAAAETLLGIKMIAACGAEDKFIKRYHEIVQRITLMSKGLSPILAVQHAPAKLYATPHSVSVTKLIVVLMSAMTILAHISAVSVPLASVYNAIHAASIFFTIVDAPKPCSAGSKEENIIAGADLTLTNVNFAYPSRHDVKVLKGLTLTIPAGRTTAIVGPSGSGKSTVIALLQRWYELDEVEPIASYLRSGSIKIGNTNLNEIDLHWWRSRIGLVQQETCLFNDTIYKNVEHGLVGTPWEFAQEHLKRNMIEKACREAYADEFIQNLPSGYSTVVGSMGLQFSGGQRQRIAIARAIVRQPKILVFDEATSALDVNSERIVQAALESAARFRTTIIIAHRLSTIRNSHQIVVIADGKVVQSGDHRSLVSEEGGVYKKLVIAQRIGDSSAEKMPTENPFLKGSSLKEKESCETIVESETTAVEGMGDVVKIKTTSIFGSFMMLLTENKDNWIGYLILVVAAMGASACNPLQAYLFGRLISSFSYPIALVHGSIVFMCLMLLVVAVGTGLSYFVIGFVSNLVAVRTVTTYRREYFKNMITKRVSFFDERAHSVGMLTTRLATDPVQLQQLIGANMAMVLISVFGLVGCTIIAVLCHWKYGLVVIISSLPIIVAGGWYRVRHEVLFEAGNDKVFAESATYATEAIGAMRTVTSLTLEHTICERYANLLSDHIHVSWKAARFSCAIFAASDSLVLLCMAFALWYGGTLLSRLEISAFNFLVVYLAVIQGSLAAGQWLSFGPNIAQVSAAAHRIQLMRISDAKNESEILERFKNAHRWSLPTTLLWQGADINFHNIWFTYPTRDTPVLQGLSINIHHGQFAAIVGSSGSGKTTLISLLERFYEPARGSILYNGEEITSIPLKVLRRRMSLVAQEPNLFRGTIRENVLLGVDIDDDAASMASLQHACRAAGIHEFIMSLPDGYDTNVGASGVALSGGQKQRISIARALIRDPAVLLLDEATSSLDSESEREVQAVLEQSGRGRTMIVVAHRLATVQGADLRTKIIKDKKKVAIETTPKGLPEVLPLLIRYKATKDLKELSLENVACSI</sequence>
<proteinExistence type="inferred from homology"/>
<dbReference type="HOGENOM" id="CLU_000604_17_8_1"/>
<evidence type="ECO:0000256" key="8">
    <source>
        <dbReference type="SAM" id="Phobius"/>
    </source>
</evidence>
<dbReference type="EMBL" id="FP929139">
    <property type="protein sequence ID" value="CBY01876.1"/>
    <property type="molecule type" value="Genomic_DNA"/>
</dbReference>
<gene>
    <name evidence="11" type="ORF">LEMA_P006630.1</name>
</gene>
<feature type="transmembrane region" description="Helical" evidence="8">
    <location>
        <begin position="816"/>
        <end position="834"/>
    </location>
</feature>
<dbReference type="OrthoDB" id="6500128at2759"/>
<dbReference type="InParanoid" id="E5AF87"/>
<dbReference type="InterPro" id="IPR003593">
    <property type="entry name" value="AAA+_ATPase"/>
</dbReference>
<dbReference type="STRING" id="985895.E5AF87"/>
<comment type="similarity">
    <text evidence="2">Belongs to the ABC transporter superfamily. ABCB family. Multidrug resistance exporter (TC 3.A.1.201) subfamily.</text>
</comment>
<dbReference type="InterPro" id="IPR003439">
    <property type="entry name" value="ABC_transporter-like_ATP-bd"/>
</dbReference>
<feature type="transmembrane region" description="Helical" evidence="8">
    <location>
        <begin position="83"/>
        <end position="105"/>
    </location>
</feature>
<keyword evidence="6 8" id="KW-1133">Transmembrane helix</keyword>
<keyword evidence="5" id="KW-0067">ATP-binding</keyword>
<feature type="transmembrane region" description="Helical" evidence="8">
    <location>
        <begin position="727"/>
        <end position="745"/>
    </location>
</feature>
<feature type="domain" description="ABC transmembrane type-1" evidence="10">
    <location>
        <begin position="47"/>
        <end position="252"/>
    </location>
</feature>
<evidence type="ECO:0000313" key="11">
    <source>
        <dbReference type="EMBL" id="CBY01876.1"/>
    </source>
</evidence>
<feature type="domain" description="ABC transporter" evidence="9">
    <location>
        <begin position="344"/>
        <end position="599"/>
    </location>
</feature>
<evidence type="ECO:0000256" key="3">
    <source>
        <dbReference type="ARBA" id="ARBA00022692"/>
    </source>
</evidence>
<dbReference type="SUPFAM" id="SSF90123">
    <property type="entry name" value="ABC transporter transmembrane region"/>
    <property type="match status" value="2"/>
</dbReference>
<dbReference type="GO" id="GO:0005524">
    <property type="term" value="F:ATP binding"/>
    <property type="evidence" value="ECO:0007669"/>
    <property type="project" value="UniProtKB-KW"/>
</dbReference>
<dbReference type="SMART" id="SM00382">
    <property type="entry name" value="AAA"/>
    <property type="match status" value="2"/>
</dbReference>
<evidence type="ECO:0000313" key="12">
    <source>
        <dbReference type="Proteomes" id="UP000002668"/>
    </source>
</evidence>
<dbReference type="InterPro" id="IPR039421">
    <property type="entry name" value="Type_1_exporter"/>
</dbReference>
<dbReference type="VEuPathDB" id="FungiDB:LEMA_P006630.1"/>
<feature type="transmembrane region" description="Helical" evidence="8">
    <location>
        <begin position="285"/>
        <end position="310"/>
    </location>
</feature>
<dbReference type="PANTHER" id="PTHR24221">
    <property type="entry name" value="ATP-BINDING CASSETTE SUB-FAMILY B"/>
    <property type="match status" value="1"/>
</dbReference>
<dbReference type="PROSITE" id="PS51257">
    <property type="entry name" value="PROKAR_LIPOPROTEIN"/>
    <property type="match status" value="1"/>
</dbReference>
<evidence type="ECO:0000256" key="1">
    <source>
        <dbReference type="ARBA" id="ARBA00004141"/>
    </source>
</evidence>
<dbReference type="Proteomes" id="UP000002668">
    <property type="component" value="Genome"/>
</dbReference>
<evidence type="ECO:0000259" key="9">
    <source>
        <dbReference type="PROSITE" id="PS50893"/>
    </source>
</evidence>
<feature type="transmembrane region" description="Helical" evidence="8">
    <location>
        <begin position="897"/>
        <end position="919"/>
    </location>
</feature>
<keyword evidence="3 8" id="KW-0812">Transmembrane</keyword>
<reference evidence="12" key="1">
    <citation type="journal article" date="2011" name="Nat. Commun.">
        <title>Effector diversification within compartments of the Leptosphaeria maculans genome affected by Repeat-Induced Point mutations.</title>
        <authorList>
            <person name="Rouxel T."/>
            <person name="Grandaubert J."/>
            <person name="Hane J.K."/>
            <person name="Hoede C."/>
            <person name="van de Wouw A.P."/>
            <person name="Couloux A."/>
            <person name="Dominguez V."/>
            <person name="Anthouard V."/>
            <person name="Bally P."/>
            <person name="Bourras S."/>
            <person name="Cozijnsen A.J."/>
            <person name="Ciuffetti L.M."/>
            <person name="Degrave A."/>
            <person name="Dilmaghani A."/>
            <person name="Duret L."/>
            <person name="Fudal I."/>
            <person name="Goodwin S.B."/>
            <person name="Gout L."/>
            <person name="Glaser N."/>
            <person name="Linglin J."/>
            <person name="Kema G.H.J."/>
            <person name="Lapalu N."/>
            <person name="Lawrence C.B."/>
            <person name="May K."/>
            <person name="Meyer M."/>
            <person name="Ollivier B."/>
            <person name="Poulain J."/>
            <person name="Schoch C.L."/>
            <person name="Simon A."/>
            <person name="Spatafora J.W."/>
            <person name="Stachowiak A."/>
            <person name="Turgeon B.G."/>
            <person name="Tyler B.M."/>
            <person name="Vincent D."/>
            <person name="Weissenbach J."/>
            <person name="Amselem J."/>
            <person name="Quesneville H."/>
            <person name="Oliver R.P."/>
            <person name="Wincker P."/>
            <person name="Balesdent M.-H."/>
            <person name="Howlett B.J."/>
        </authorList>
    </citation>
    <scope>NUCLEOTIDE SEQUENCE [LARGE SCALE GENOMIC DNA]</scope>
    <source>
        <strain evidence="12">JN3 / isolate v23.1.3 / race Av1-4-5-6-7-8</strain>
    </source>
</reference>
<organism evidence="11 12">
    <name type="scientific">Leptosphaeria maculans (strain JN3 / isolate v23.1.3 / race Av1-4-5-6-7-8)</name>
    <name type="common">Blackleg fungus</name>
    <name type="synonym">Phoma lingam</name>
    <dbReference type="NCBI Taxonomy" id="985895"/>
    <lineage>
        <taxon>Eukaryota</taxon>
        <taxon>Fungi</taxon>
        <taxon>Dikarya</taxon>
        <taxon>Ascomycota</taxon>
        <taxon>Pezizomycotina</taxon>
        <taxon>Dothideomycetes</taxon>
        <taxon>Pleosporomycetidae</taxon>
        <taxon>Pleosporales</taxon>
        <taxon>Pleosporineae</taxon>
        <taxon>Leptosphaeriaceae</taxon>
        <taxon>Plenodomus</taxon>
        <taxon>Plenodomus lingam/Leptosphaeria maculans species complex</taxon>
    </lineage>
</organism>
<feature type="domain" description="ABC transporter" evidence="9">
    <location>
        <begin position="1005"/>
        <end position="1245"/>
    </location>
</feature>
<dbReference type="SUPFAM" id="SSF52540">
    <property type="entry name" value="P-loop containing nucleoside triphosphate hydrolases"/>
    <property type="match status" value="2"/>
</dbReference>
<feature type="transmembrane region" description="Helical" evidence="8">
    <location>
        <begin position="700"/>
        <end position="721"/>
    </location>
</feature>
<dbReference type="InterPro" id="IPR027417">
    <property type="entry name" value="P-loop_NTPase"/>
</dbReference>
<dbReference type="Pfam" id="PF00664">
    <property type="entry name" value="ABC_membrane"/>
    <property type="match status" value="2"/>
</dbReference>
<dbReference type="CDD" id="cd18578">
    <property type="entry name" value="ABC_6TM_Pgp_ABCB1_D2_like"/>
    <property type="match status" value="1"/>
</dbReference>
<feature type="transmembrane region" description="Helical" evidence="8">
    <location>
        <begin position="669"/>
        <end position="688"/>
    </location>
</feature>
<accession>E5AF87</accession>